<keyword evidence="5" id="KW-0862">Zinc</keyword>
<reference evidence="10 11" key="1">
    <citation type="submission" date="2019-04" db="EMBL/GenBank/DDBJ databases">
        <title>Annotation for the trematode Fasciola gigantica.</title>
        <authorList>
            <person name="Choi Y.-J."/>
        </authorList>
    </citation>
    <scope>NUCLEOTIDE SEQUENCE [LARGE SCALE GENOMIC DNA]</scope>
    <source>
        <strain evidence="10">Uganda_cow_1</strain>
    </source>
</reference>
<comment type="similarity">
    <text evidence="1">Belongs to the peptidase M16 family.</text>
</comment>
<evidence type="ECO:0000259" key="8">
    <source>
        <dbReference type="Pfam" id="PF00675"/>
    </source>
</evidence>
<proteinExistence type="inferred from homology"/>
<dbReference type="OrthoDB" id="4953at2759"/>
<dbReference type="InterPro" id="IPR050626">
    <property type="entry name" value="Peptidase_M16"/>
</dbReference>
<feature type="domain" description="Peptidase M16 N-terminal" evidence="8">
    <location>
        <begin position="80"/>
        <end position="197"/>
    </location>
</feature>
<keyword evidence="6" id="KW-0482">Metalloprotease</keyword>
<feature type="domain" description="Peptidase M16 middle/third" evidence="9">
    <location>
        <begin position="410"/>
        <end position="574"/>
    </location>
</feature>
<evidence type="ECO:0000313" key="11">
    <source>
        <dbReference type="Proteomes" id="UP000316759"/>
    </source>
</evidence>
<evidence type="ECO:0000256" key="3">
    <source>
        <dbReference type="ARBA" id="ARBA00022723"/>
    </source>
</evidence>
<gene>
    <name evidence="10" type="ORF">FGIG_05052</name>
</gene>
<dbReference type="GO" id="GO:0006508">
    <property type="term" value="P:proteolysis"/>
    <property type="evidence" value="ECO:0007669"/>
    <property type="project" value="UniProtKB-KW"/>
</dbReference>
<name>A0A504YB95_FASGI</name>
<organism evidence="10 11">
    <name type="scientific">Fasciola gigantica</name>
    <name type="common">Giant liver fluke</name>
    <dbReference type="NCBI Taxonomy" id="46835"/>
    <lineage>
        <taxon>Eukaryota</taxon>
        <taxon>Metazoa</taxon>
        <taxon>Spiralia</taxon>
        <taxon>Lophotrochozoa</taxon>
        <taxon>Platyhelminthes</taxon>
        <taxon>Trematoda</taxon>
        <taxon>Digenea</taxon>
        <taxon>Plagiorchiida</taxon>
        <taxon>Echinostomata</taxon>
        <taxon>Echinostomatoidea</taxon>
        <taxon>Fasciolidae</taxon>
        <taxon>Fasciola</taxon>
    </lineage>
</organism>
<evidence type="ECO:0000313" key="10">
    <source>
        <dbReference type="EMBL" id="TPP58424.1"/>
    </source>
</evidence>
<keyword evidence="2" id="KW-0645">Protease</keyword>
<dbReference type="Pfam" id="PF00675">
    <property type="entry name" value="Peptidase_M16"/>
    <property type="match status" value="1"/>
</dbReference>
<keyword evidence="11" id="KW-1185">Reference proteome</keyword>
<dbReference type="InterPro" id="IPR011765">
    <property type="entry name" value="Pept_M16_N"/>
</dbReference>
<accession>A0A504YB95</accession>
<keyword evidence="3" id="KW-0479">Metal-binding</keyword>
<evidence type="ECO:0000256" key="6">
    <source>
        <dbReference type="ARBA" id="ARBA00023049"/>
    </source>
</evidence>
<dbReference type="Gene3D" id="3.30.830.10">
    <property type="entry name" value="Metalloenzyme, LuxS/M16 peptidase-like"/>
    <property type="match status" value="5"/>
</dbReference>
<protein>
    <submittedName>
        <fullName evidence="10">Nardilysin</fullName>
    </submittedName>
</protein>
<comment type="caution">
    <text evidence="10">The sequence shown here is derived from an EMBL/GenBank/DDBJ whole genome shotgun (WGS) entry which is preliminary data.</text>
</comment>
<dbReference type="EMBL" id="SUNJ01012028">
    <property type="protein sequence ID" value="TPP58424.1"/>
    <property type="molecule type" value="Genomic_DNA"/>
</dbReference>
<evidence type="ECO:0000256" key="7">
    <source>
        <dbReference type="SAM" id="MobiDB-lite"/>
    </source>
</evidence>
<evidence type="ECO:0000256" key="2">
    <source>
        <dbReference type="ARBA" id="ARBA00022670"/>
    </source>
</evidence>
<keyword evidence="4" id="KW-0378">Hydrolase</keyword>
<feature type="region of interest" description="Disordered" evidence="7">
    <location>
        <begin position="43"/>
        <end position="65"/>
    </location>
</feature>
<dbReference type="InterPro" id="IPR011249">
    <property type="entry name" value="Metalloenz_LuxS/M16"/>
</dbReference>
<evidence type="ECO:0000256" key="1">
    <source>
        <dbReference type="ARBA" id="ARBA00007261"/>
    </source>
</evidence>
<dbReference type="SUPFAM" id="SSF63411">
    <property type="entry name" value="LuxS/MPP-like metallohydrolase"/>
    <property type="match status" value="4"/>
</dbReference>
<dbReference type="Pfam" id="PF16187">
    <property type="entry name" value="Peptidase_M16_M"/>
    <property type="match status" value="1"/>
</dbReference>
<evidence type="ECO:0000256" key="4">
    <source>
        <dbReference type="ARBA" id="ARBA00022801"/>
    </source>
</evidence>
<feature type="compositionally biased region" description="Acidic residues" evidence="7">
    <location>
        <begin position="50"/>
        <end position="65"/>
    </location>
</feature>
<dbReference type="Proteomes" id="UP000316759">
    <property type="component" value="Unassembled WGS sequence"/>
</dbReference>
<dbReference type="GO" id="GO:0004222">
    <property type="term" value="F:metalloendopeptidase activity"/>
    <property type="evidence" value="ECO:0007669"/>
    <property type="project" value="InterPro"/>
</dbReference>
<dbReference type="InterPro" id="IPR001431">
    <property type="entry name" value="Pept_M16_Zn_BS"/>
</dbReference>
<dbReference type="InterPro" id="IPR032632">
    <property type="entry name" value="Peptidase_M16_M"/>
</dbReference>
<sequence>MMPQKADANFTLEKSLIDHRSYKFFTLGNGMRVIVISSLKAGEDPSFEPSSDEDASEDLDDSDIPEATDDMEEVCEVMENKSAAALCIQVGCLSDPVEAQGLSHFLEHMVFMGSKKYPTENDFDAYLSKRGGTTNAWTGSEYTLFHFDVKRKHFAKCLDRFAQFFISPLLESSSTDRELSAVHSEFELANARDSSRLQFFLGTLACEDSPFRLFGYGNISSLREIPKQNGTDIEFLLHRHREQSYSAHRMTLALHSKDTLENLEKLARDLFSDVPNRSAPMGIISSLLGHEGQGSALALLKEKNLAVSLACGITPTSDIENSSLCTLFVVYITLTDIGRDNVFDVCLIVFDYMKMLLQSAVASQQKSNTNGTAFCNHHQVQVDDRTDAEREVHTFDSYLPEYQSTRKAAFLYSEPQEPEDTVVHVANMMHLVPPHHVFSGYNLLKQVDMSLYVDILKLFTADRAAIILLSAHFATSLPKDAPLQVEPWFKIRYMVEDIPSTLMQQWKNSIPSPVLHLPYKNKYITTDFTLLPSNQDMKEPRDLNAAPGAEERRRFGHLWFQQSTRFQSPKVTFFDRFSYFFCRLSQTSPHSLRDYPHVVPTGGQVQRKCFYQTILDHIVDDNTETSTSHFEAYRDAIRQLYFNEALKPKVLNTHLQFYLLRKDAFLLDDLLSAVRRLTVSDLMAYKQRFFASLRITAYVHGNLTEKTDVANLDAGTYQLRVMNCNPSDVNMCVARVHLLGCTDLVRDTYNQLLAVRFRARFGFYCIFYRNRRCITVRTIRTRVISTCVRLRSPDGNSRSGISVVACSQANNFSASHVAGRLTAFWYRLAPHLLAGIPQDAFQTALEDPNMVTEVDRNWEEILIGDAMFNRREASVKVLRTVTKEALLNFFIDEYMDPARRRSLLIQASGLNRLPTYLFCASGLSVRVLLLVDAFPTPDPDYVMPSKPSSLFIKHIKMNSDLIADENRSAREVIVPDTVDAIGFDAKLARKVLGRLNSKLLGDDGCSSLDESPVCIDNVRDFRSKLHWEAGRVL</sequence>
<dbReference type="AlphaFoldDB" id="A0A504YB95"/>
<dbReference type="GO" id="GO:0046872">
    <property type="term" value="F:metal ion binding"/>
    <property type="evidence" value="ECO:0007669"/>
    <property type="project" value="UniProtKB-KW"/>
</dbReference>
<dbReference type="PANTHER" id="PTHR43690">
    <property type="entry name" value="NARDILYSIN"/>
    <property type="match status" value="1"/>
</dbReference>
<dbReference type="PANTHER" id="PTHR43690:SF18">
    <property type="entry name" value="INSULIN-DEGRADING ENZYME-RELATED"/>
    <property type="match status" value="1"/>
</dbReference>
<evidence type="ECO:0000256" key="5">
    <source>
        <dbReference type="ARBA" id="ARBA00022833"/>
    </source>
</evidence>
<dbReference type="PROSITE" id="PS00143">
    <property type="entry name" value="INSULINASE"/>
    <property type="match status" value="1"/>
</dbReference>
<dbReference type="STRING" id="46835.A0A504YB95"/>
<evidence type="ECO:0000259" key="9">
    <source>
        <dbReference type="Pfam" id="PF16187"/>
    </source>
</evidence>